<dbReference type="Proteomes" id="UP001154282">
    <property type="component" value="Unassembled WGS sequence"/>
</dbReference>
<evidence type="ECO:0000313" key="3">
    <source>
        <dbReference type="Proteomes" id="UP001154282"/>
    </source>
</evidence>
<gene>
    <name evidence="2" type="ORF">LITE_LOCUS20834</name>
</gene>
<dbReference type="Pfam" id="PF13369">
    <property type="entry name" value="Transglut_core2"/>
    <property type="match status" value="1"/>
</dbReference>
<dbReference type="PANTHER" id="PTHR31350:SF30">
    <property type="entry name" value="TRANSGLUTAMINASE FAMILY PROTEIN"/>
    <property type="match status" value="1"/>
</dbReference>
<dbReference type="EMBL" id="CAMGYJ010000005">
    <property type="protein sequence ID" value="CAI0426544.1"/>
    <property type="molecule type" value="Genomic_DNA"/>
</dbReference>
<accession>A0AAV0KYG4</accession>
<comment type="caution">
    <text evidence="2">The sequence shown here is derived from an EMBL/GenBank/DDBJ whole genome shotgun (WGS) entry which is preliminary data.</text>
</comment>
<dbReference type="Pfam" id="PF13371">
    <property type="entry name" value="TPR_9"/>
    <property type="match status" value="1"/>
</dbReference>
<evidence type="ECO:0000259" key="1">
    <source>
        <dbReference type="Pfam" id="PF13369"/>
    </source>
</evidence>
<sequence>MCMDIRQSFVFFLNYPTLLHLLDRSCQLNHHRSRLLHFVAPGFLEANSNSLKPFEQSFPSLVHYNQTLRKTQKRSCQSKNMLANSSLSCTATTMSAVPCALRACRYDHDRLWMPRRRTLFPWIRNVTAIVSASASPVSPDQMTRGSTHLKMYQEVAKSARQKFTKEISFQSKDKDISLARALLYIAAEDEAFVAFNQEVDARSLLNERKNLSVPSHAQEWDNVEQMPLSGKTITGWLGELDMIAKEVEAELVSREIGCDLVEVLDAINLVLFEFRGFKRSSVTDSMCSYLHTFLSTGSGNAILLSIVYIEVCRRLGITIVGSRVGEDFLIWPQTGNPEELFRVTEGHSMFAIVNGKCVEDPRSRASDLTSGSLLGLEIATNRDIIGIALANLIRLHWKRASRSTRGLMLTSPLRHVQTTKELLCSIHNSNVPLLRPQDLRRAIMASERLLILQPHNWSLRRDHGMMLYYNREYGKAVQELSICMAFAPEEEAQVLEPFVEKLHLLRLESSWKSLGHSGQLTVS</sequence>
<evidence type="ECO:0000313" key="2">
    <source>
        <dbReference type="EMBL" id="CAI0426544.1"/>
    </source>
</evidence>
<name>A0AAV0KYG4_9ROSI</name>
<keyword evidence="3" id="KW-1185">Reference proteome</keyword>
<dbReference type="PANTHER" id="PTHR31350">
    <property type="entry name" value="SI:DKEY-261L7.2"/>
    <property type="match status" value="1"/>
</dbReference>
<protein>
    <recommendedName>
        <fullName evidence="1">Protein SirB1 N-terminal domain-containing protein</fullName>
    </recommendedName>
</protein>
<dbReference type="InterPro" id="IPR032698">
    <property type="entry name" value="SirB1_N"/>
</dbReference>
<proteinExistence type="predicted"/>
<feature type="domain" description="Protein SirB1 N-terminal" evidence="1">
    <location>
        <begin position="237"/>
        <end position="386"/>
    </location>
</feature>
<reference evidence="2" key="1">
    <citation type="submission" date="2022-08" db="EMBL/GenBank/DDBJ databases">
        <authorList>
            <person name="Gutierrez-Valencia J."/>
        </authorList>
    </citation>
    <scope>NUCLEOTIDE SEQUENCE</scope>
</reference>
<organism evidence="2 3">
    <name type="scientific">Linum tenue</name>
    <dbReference type="NCBI Taxonomy" id="586396"/>
    <lineage>
        <taxon>Eukaryota</taxon>
        <taxon>Viridiplantae</taxon>
        <taxon>Streptophyta</taxon>
        <taxon>Embryophyta</taxon>
        <taxon>Tracheophyta</taxon>
        <taxon>Spermatophyta</taxon>
        <taxon>Magnoliopsida</taxon>
        <taxon>eudicotyledons</taxon>
        <taxon>Gunneridae</taxon>
        <taxon>Pentapetalae</taxon>
        <taxon>rosids</taxon>
        <taxon>fabids</taxon>
        <taxon>Malpighiales</taxon>
        <taxon>Linaceae</taxon>
        <taxon>Linum</taxon>
    </lineage>
</organism>
<dbReference type="AlphaFoldDB" id="A0AAV0KYG4"/>